<name>A0A8C3S2D5_CHESE</name>
<dbReference type="InterPro" id="IPR008197">
    <property type="entry name" value="WAP_dom"/>
</dbReference>
<accession>A0A8C3S2D5</accession>
<evidence type="ECO:0000259" key="1">
    <source>
        <dbReference type="PROSITE" id="PS51390"/>
    </source>
</evidence>
<dbReference type="Pfam" id="PF00095">
    <property type="entry name" value="WAP"/>
    <property type="match status" value="1"/>
</dbReference>
<dbReference type="Gene3D" id="4.10.75.10">
    <property type="entry name" value="Elafin-like"/>
    <property type="match status" value="1"/>
</dbReference>
<dbReference type="GO" id="GO:0005576">
    <property type="term" value="C:extracellular region"/>
    <property type="evidence" value="ECO:0007669"/>
    <property type="project" value="InterPro"/>
</dbReference>
<dbReference type="SUPFAM" id="SSF57256">
    <property type="entry name" value="Elafin-like"/>
    <property type="match status" value="1"/>
</dbReference>
<evidence type="ECO:0000313" key="2">
    <source>
        <dbReference type="Ensembl" id="ENSCSRP00000008585.1"/>
    </source>
</evidence>
<dbReference type="FunFam" id="4.10.75.10:FF:000001">
    <property type="entry name" value="Anosmin 1"/>
    <property type="match status" value="1"/>
</dbReference>
<dbReference type="PROSITE" id="PS51390">
    <property type="entry name" value="WAP"/>
    <property type="match status" value="1"/>
</dbReference>
<feature type="domain" description="WAP" evidence="1">
    <location>
        <begin position="5"/>
        <end position="54"/>
    </location>
</feature>
<protein>
    <recommendedName>
        <fullName evidence="1">WAP domain-containing protein</fullName>
    </recommendedName>
</protein>
<dbReference type="InterPro" id="IPR036645">
    <property type="entry name" value="Elafin-like_sf"/>
</dbReference>
<dbReference type="SMART" id="SM00217">
    <property type="entry name" value="WAP"/>
    <property type="match status" value="1"/>
</dbReference>
<sequence>MHVFLAVKPRTCPVVTVRCKMLNPPNRCESDNCDCPGPMKCCMSVCGKECLHPNQGTTLGQYF</sequence>
<reference evidence="2" key="2">
    <citation type="submission" date="2025-09" db="UniProtKB">
        <authorList>
            <consortium name="Ensembl"/>
        </authorList>
    </citation>
    <scope>IDENTIFICATION</scope>
</reference>
<organism evidence="2 3">
    <name type="scientific">Chelydra serpentina</name>
    <name type="common">Snapping turtle</name>
    <name type="synonym">Testudo serpentina</name>
    <dbReference type="NCBI Taxonomy" id="8475"/>
    <lineage>
        <taxon>Eukaryota</taxon>
        <taxon>Metazoa</taxon>
        <taxon>Chordata</taxon>
        <taxon>Craniata</taxon>
        <taxon>Vertebrata</taxon>
        <taxon>Euteleostomi</taxon>
        <taxon>Archelosauria</taxon>
        <taxon>Testudinata</taxon>
        <taxon>Testudines</taxon>
        <taxon>Cryptodira</taxon>
        <taxon>Durocryptodira</taxon>
        <taxon>Americhelydia</taxon>
        <taxon>Chelydroidea</taxon>
        <taxon>Chelydridae</taxon>
        <taxon>Chelydra</taxon>
    </lineage>
</organism>
<dbReference type="GO" id="GO:0030414">
    <property type="term" value="F:peptidase inhibitor activity"/>
    <property type="evidence" value="ECO:0007669"/>
    <property type="project" value="InterPro"/>
</dbReference>
<proteinExistence type="predicted"/>
<dbReference type="AlphaFoldDB" id="A0A8C3S2D5"/>
<evidence type="ECO:0000313" key="3">
    <source>
        <dbReference type="Proteomes" id="UP000694403"/>
    </source>
</evidence>
<dbReference type="Ensembl" id="ENSCSRT00000008881.1">
    <property type="protein sequence ID" value="ENSCSRP00000008585.1"/>
    <property type="gene ID" value="ENSCSRG00000006405.1"/>
</dbReference>
<reference evidence="2" key="1">
    <citation type="submission" date="2025-08" db="UniProtKB">
        <authorList>
            <consortium name="Ensembl"/>
        </authorList>
    </citation>
    <scope>IDENTIFICATION</scope>
</reference>
<dbReference type="Proteomes" id="UP000694403">
    <property type="component" value="Unplaced"/>
</dbReference>
<keyword evidence="3" id="KW-1185">Reference proteome</keyword>